<dbReference type="EMBL" id="PKPP01038050">
    <property type="protein sequence ID" value="PWA13625.1"/>
    <property type="molecule type" value="Genomic_DNA"/>
</dbReference>
<evidence type="ECO:0000313" key="2">
    <source>
        <dbReference type="Proteomes" id="UP000245207"/>
    </source>
</evidence>
<name>A0A2U1K8H6_ARTAN</name>
<accession>A0A2U1K8H6</accession>
<comment type="caution">
    <text evidence="1">The sequence shown here is derived from an EMBL/GenBank/DDBJ whole genome shotgun (WGS) entry which is preliminary data.</text>
</comment>
<keyword evidence="1" id="KW-0808">Transferase</keyword>
<dbReference type="GO" id="GO:0032259">
    <property type="term" value="P:methylation"/>
    <property type="evidence" value="ECO:0007669"/>
    <property type="project" value="UniProtKB-KW"/>
</dbReference>
<dbReference type="PANTHER" id="PTHR12843">
    <property type="entry name" value="PROTEIN-LYSINE N-METHYLTRANSFERASE METTL10"/>
    <property type="match status" value="1"/>
</dbReference>
<dbReference type="OrthoDB" id="540004at2759"/>
<dbReference type="SUPFAM" id="SSF53335">
    <property type="entry name" value="S-adenosyl-L-methionine-dependent methyltransferases"/>
    <property type="match status" value="1"/>
</dbReference>
<dbReference type="Proteomes" id="UP000245207">
    <property type="component" value="Unassembled WGS sequence"/>
</dbReference>
<protein>
    <submittedName>
        <fullName evidence="1">Methyltransferase domain-containing protein</fullName>
    </submittedName>
</protein>
<keyword evidence="1" id="KW-0489">Methyltransferase</keyword>
<reference evidence="1 2" key="1">
    <citation type="journal article" date="2018" name="Mol. Plant">
        <title>The genome of Artemisia annua provides insight into the evolution of Asteraceae family and artemisinin biosynthesis.</title>
        <authorList>
            <person name="Shen Q."/>
            <person name="Zhang L."/>
            <person name="Liao Z."/>
            <person name="Wang S."/>
            <person name="Yan T."/>
            <person name="Shi P."/>
            <person name="Liu M."/>
            <person name="Fu X."/>
            <person name="Pan Q."/>
            <person name="Wang Y."/>
            <person name="Lv Z."/>
            <person name="Lu X."/>
            <person name="Zhang F."/>
            <person name="Jiang W."/>
            <person name="Ma Y."/>
            <person name="Chen M."/>
            <person name="Hao X."/>
            <person name="Li L."/>
            <person name="Tang Y."/>
            <person name="Lv G."/>
            <person name="Zhou Y."/>
            <person name="Sun X."/>
            <person name="Brodelius P.E."/>
            <person name="Rose J.K.C."/>
            <person name="Tang K."/>
        </authorList>
    </citation>
    <scope>NUCLEOTIDE SEQUENCE [LARGE SCALE GENOMIC DNA]</scope>
    <source>
        <strain evidence="2">cv. Huhao1</strain>
        <tissue evidence="1">Leaf</tissue>
    </source>
</reference>
<organism evidence="1 2">
    <name type="scientific">Artemisia annua</name>
    <name type="common">Sweet wormwood</name>
    <dbReference type="NCBI Taxonomy" id="35608"/>
    <lineage>
        <taxon>Eukaryota</taxon>
        <taxon>Viridiplantae</taxon>
        <taxon>Streptophyta</taxon>
        <taxon>Embryophyta</taxon>
        <taxon>Tracheophyta</taxon>
        <taxon>Spermatophyta</taxon>
        <taxon>Magnoliopsida</taxon>
        <taxon>eudicotyledons</taxon>
        <taxon>Gunneridae</taxon>
        <taxon>Pentapetalae</taxon>
        <taxon>asterids</taxon>
        <taxon>campanulids</taxon>
        <taxon>Asterales</taxon>
        <taxon>Asteraceae</taxon>
        <taxon>Asteroideae</taxon>
        <taxon>Anthemideae</taxon>
        <taxon>Artemisiinae</taxon>
        <taxon>Artemisia</taxon>
    </lineage>
</organism>
<dbReference type="PANTHER" id="PTHR12843:SF5">
    <property type="entry name" value="EEF1A LYSINE METHYLTRANSFERASE 2"/>
    <property type="match status" value="1"/>
</dbReference>
<proteinExistence type="predicted"/>
<dbReference type="InterPro" id="IPR029063">
    <property type="entry name" value="SAM-dependent_MTases_sf"/>
</dbReference>
<dbReference type="AlphaFoldDB" id="A0A2U1K8H6"/>
<dbReference type="GO" id="GO:0005737">
    <property type="term" value="C:cytoplasm"/>
    <property type="evidence" value="ECO:0007669"/>
    <property type="project" value="TreeGrafter"/>
</dbReference>
<dbReference type="GO" id="GO:0016279">
    <property type="term" value="F:protein-lysine N-methyltransferase activity"/>
    <property type="evidence" value="ECO:0007669"/>
    <property type="project" value="TreeGrafter"/>
</dbReference>
<dbReference type="STRING" id="35608.A0A2U1K8H6"/>
<keyword evidence="2" id="KW-1185">Reference proteome</keyword>
<sequence>MGMLVSGEVWFGDDVMEMVATWTKGICVDFSQKRVQNGGDNSEQGEIDLAAWSVLDVGTGNGLLLQELAKQGYLSLYADTLSFNSCFVFL</sequence>
<evidence type="ECO:0000313" key="1">
    <source>
        <dbReference type="EMBL" id="PWA13625.1"/>
    </source>
</evidence>
<gene>
    <name evidence="1" type="ORF">CTI12_AA632020</name>
</gene>